<evidence type="ECO:0000256" key="7">
    <source>
        <dbReference type="ARBA" id="ARBA00023004"/>
    </source>
</evidence>
<evidence type="ECO:0000256" key="5">
    <source>
        <dbReference type="ARBA" id="ARBA00022691"/>
    </source>
</evidence>
<dbReference type="Proteomes" id="UP000657592">
    <property type="component" value="Unassembled WGS sequence"/>
</dbReference>
<dbReference type="PANTHER" id="PTHR43076">
    <property type="entry name" value="FO SYNTHASE (COFH)"/>
    <property type="match status" value="1"/>
</dbReference>
<keyword evidence="7" id="KW-0408">Iron</keyword>
<keyword evidence="9" id="KW-0456">Lyase</keyword>
<evidence type="ECO:0000256" key="4">
    <source>
        <dbReference type="ARBA" id="ARBA00022485"/>
    </source>
</evidence>
<feature type="region of interest" description="Disordered" evidence="11">
    <location>
        <begin position="786"/>
        <end position="809"/>
    </location>
</feature>
<evidence type="ECO:0000256" key="6">
    <source>
        <dbReference type="ARBA" id="ARBA00022723"/>
    </source>
</evidence>
<evidence type="ECO:0000256" key="1">
    <source>
        <dbReference type="ARBA" id="ARBA00001966"/>
    </source>
</evidence>
<keyword evidence="8" id="KW-0411">Iron-sulfur</keyword>
<comment type="pathway">
    <text evidence="2">Cofactor biosynthesis; coenzyme F0 biosynthesis.</text>
</comment>
<dbReference type="SFLD" id="SFLDS00029">
    <property type="entry name" value="Radical_SAM"/>
    <property type="match status" value="1"/>
</dbReference>
<keyword evidence="5" id="KW-0949">S-adenosyl-L-methionine</keyword>
<evidence type="ECO:0000256" key="11">
    <source>
        <dbReference type="SAM" id="MobiDB-lite"/>
    </source>
</evidence>
<gene>
    <name evidence="13" type="ORF">GCM10010921_26210</name>
</gene>
<evidence type="ECO:0000313" key="13">
    <source>
        <dbReference type="EMBL" id="GGH48614.1"/>
    </source>
</evidence>
<dbReference type="Gene3D" id="3.20.20.70">
    <property type="entry name" value="Aldolase class I"/>
    <property type="match status" value="2"/>
</dbReference>
<comment type="catalytic activity">
    <reaction evidence="10">
        <text>5-amino-5-(4-hydroxybenzyl)-6-(D-ribitylimino)-5,6-dihydrouracil + S-adenosyl-L-methionine = 7,8-didemethyl-8-hydroxy-5-deazariboflavin + 5'-deoxyadenosine + L-methionine + NH4(+) + H(+)</text>
        <dbReference type="Rhea" id="RHEA:55204"/>
        <dbReference type="ChEBI" id="CHEBI:15378"/>
        <dbReference type="ChEBI" id="CHEBI:17319"/>
        <dbReference type="ChEBI" id="CHEBI:28938"/>
        <dbReference type="ChEBI" id="CHEBI:57844"/>
        <dbReference type="ChEBI" id="CHEBI:59789"/>
        <dbReference type="ChEBI" id="CHEBI:59904"/>
        <dbReference type="ChEBI" id="CHEBI:85936"/>
        <dbReference type="EC" id="4.3.1.32"/>
    </reaction>
</comment>
<protein>
    <recommendedName>
        <fullName evidence="3">7,8-didemethyl-8-hydroxy-5-deazariboflavin synthase</fullName>
        <ecNumber evidence="3">4.3.1.32</ecNumber>
    </recommendedName>
</protein>
<dbReference type="SFLD" id="SFLDG01388">
    <property type="entry name" value="7_8-didemethyl-8-hydroxy-5-dea"/>
    <property type="match status" value="1"/>
</dbReference>
<dbReference type="EC" id="4.3.1.32" evidence="3"/>
<dbReference type="InterPro" id="IPR006638">
    <property type="entry name" value="Elp3/MiaA/NifB-like_rSAM"/>
</dbReference>
<accession>A0A917IGX8</accession>
<evidence type="ECO:0000313" key="14">
    <source>
        <dbReference type="Proteomes" id="UP000657592"/>
    </source>
</evidence>
<dbReference type="NCBIfam" id="TIGR03550">
    <property type="entry name" value="F420_cofG"/>
    <property type="match status" value="1"/>
</dbReference>
<keyword evidence="4" id="KW-0004">4Fe-4S</keyword>
<evidence type="ECO:0000256" key="10">
    <source>
        <dbReference type="ARBA" id="ARBA00048974"/>
    </source>
</evidence>
<evidence type="ECO:0000259" key="12">
    <source>
        <dbReference type="PROSITE" id="PS51918"/>
    </source>
</evidence>
<sequence>MTLVDREITPRLEAALARAADGARLDVDDATTLLGARGDALERLLDAAARVRDAGLAAIGRPGVMTYSRKVFIPLTTLCRDRCHYCVFVDTPAQLRAQHRPEYMSRTQVLAVARQGQALGCKEALLTLGDRPEDRWPEARAWLDRHGYASTLEYVADMARLITAHTGLLPHLNPGVMTAAELAMLRPVAPSMGVMLETTSRRLYEERGQVHFGSPDKDPAVRLRLLEDAGAARVPFTTGVLVGIGETLRDRAESLLALRATHERHGHLQEVIVQNFRAKPRTAMRDAPDAELIEYAATVAVARLVMGPGMRIQVPPNLSDPQEFELLVRAGADDWGGVSPLTADHVNPERPWPHLDDLAARTGELGFALRERLTAHPPYLDDAWLDPAIRAATYALRDPATGLARVGAGGAVIRPEGAARPSPQHGGGASGTDAFRALLDRAAADPASLDDAEWERLLRAEGPEVDALAATADDVRRYTVGDAVSAVANRNVATTGFRRVATGEPGTYDLAALAELARDAVELGLTEICVQGLVAAGEDAESYLDVARTLKHAAPGIHLHAFRPQDVADLADRSGLGLAGALEAMREAGVDTVPGTGVKILSERVRRLVAPADLEIERWREGIVAAHRAGFRSTSVLFYGHVETAAERIAHLRELAAIQRIARGFTEFVPIPLPPPLGGGVALVTGREPLDEHRAMVAVSRLFLSGTIPHIQIPWTRHGIPAAVELLRCGGDDLGGTLLDGRVLPEAGVEHGLELPLPEARRIARGLFRPFRQRSTTYGEVSVVRPVRGGRRGGDDSEGIRGPEEGVPR</sequence>
<keyword evidence="14" id="KW-1185">Reference proteome</keyword>
<name>A0A917IGX8_9MICO</name>
<dbReference type="SMART" id="SM00729">
    <property type="entry name" value="Elp3"/>
    <property type="match status" value="1"/>
</dbReference>
<evidence type="ECO:0000256" key="2">
    <source>
        <dbReference type="ARBA" id="ARBA00004712"/>
    </source>
</evidence>
<dbReference type="GO" id="GO:0044689">
    <property type="term" value="F:7,8-didemethyl-8-hydroxy-5-deazariboflavin synthase activity"/>
    <property type="evidence" value="ECO:0007669"/>
    <property type="project" value="UniProtKB-EC"/>
</dbReference>
<dbReference type="InterPro" id="IPR058240">
    <property type="entry name" value="rSAM_sf"/>
</dbReference>
<evidence type="ECO:0000256" key="3">
    <source>
        <dbReference type="ARBA" id="ARBA00012126"/>
    </source>
</evidence>
<dbReference type="RefSeq" id="WP_188756759.1">
    <property type="nucleotide sequence ID" value="NZ_BMJY01000015.1"/>
</dbReference>
<feature type="domain" description="Radical SAM core" evidence="12">
    <location>
        <begin position="65"/>
        <end position="315"/>
    </location>
</feature>
<dbReference type="SUPFAM" id="SSF102114">
    <property type="entry name" value="Radical SAM enzymes"/>
    <property type="match status" value="2"/>
</dbReference>
<dbReference type="NCBIfam" id="NF004884">
    <property type="entry name" value="PRK06245.1"/>
    <property type="match status" value="1"/>
</dbReference>
<dbReference type="InterPro" id="IPR034405">
    <property type="entry name" value="F420"/>
</dbReference>
<dbReference type="SFLD" id="SFLDF00294">
    <property type="entry name" value="7_8-didemethyl-8-hydroxy-5-dea"/>
    <property type="match status" value="1"/>
</dbReference>
<dbReference type="EMBL" id="BMJY01000015">
    <property type="protein sequence ID" value="GGH48614.1"/>
    <property type="molecule type" value="Genomic_DNA"/>
</dbReference>
<organism evidence="13 14">
    <name type="scientific">Microbacterium album</name>
    <dbReference type="NCBI Taxonomy" id="2053191"/>
    <lineage>
        <taxon>Bacteria</taxon>
        <taxon>Bacillati</taxon>
        <taxon>Actinomycetota</taxon>
        <taxon>Actinomycetes</taxon>
        <taxon>Micrococcales</taxon>
        <taxon>Microbacteriaceae</taxon>
        <taxon>Microbacterium</taxon>
    </lineage>
</organism>
<dbReference type="GO" id="GO:0051539">
    <property type="term" value="F:4 iron, 4 sulfur cluster binding"/>
    <property type="evidence" value="ECO:0007669"/>
    <property type="project" value="UniProtKB-KW"/>
</dbReference>
<evidence type="ECO:0000256" key="8">
    <source>
        <dbReference type="ARBA" id="ARBA00023014"/>
    </source>
</evidence>
<feature type="compositionally biased region" description="Basic and acidic residues" evidence="11">
    <location>
        <begin position="792"/>
        <end position="809"/>
    </location>
</feature>
<dbReference type="AlphaFoldDB" id="A0A917IGX8"/>
<dbReference type="GO" id="GO:0016765">
    <property type="term" value="F:transferase activity, transferring alkyl or aryl (other than methyl) groups"/>
    <property type="evidence" value="ECO:0007669"/>
    <property type="project" value="InterPro"/>
</dbReference>
<evidence type="ECO:0000256" key="9">
    <source>
        <dbReference type="ARBA" id="ARBA00023239"/>
    </source>
</evidence>
<dbReference type="GO" id="GO:0046872">
    <property type="term" value="F:metal ion binding"/>
    <property type="evidence" value="ECO:0007669"/>
    <property type="project" value="UniProtKB-KW"/>
</dbReference>
<dbReference type="InterPro" id="IPR007197">
    <property type="entry name" value="rSAM"/>
</dbReference>
<comment type="caution">
    <text evidence="13">The sequence shown here is derived from an EMBL/GenBank/DDBJ whole genome shotgun (WGS) entry which is preliminary data.</text>
</comment>
<dbReference type="CDD" id="cd01335">
    <property type="entry name" value="Radical_SAM"/>
    <property type="match status" value="1"/>
</dbReference>
<reference evidence="13" key="1">
    <citation type="journal article" date="2014" name="Int. J. Syst. Evol. Microbiol.">
        <title>Complete genome sequence of Corynebacterium casei LMG S-19264T (=DSM 44701T), isolated from a smear-ripened cheese.</title>
        <authorList>
            <consortium name="US DOE Joint Genome Institute (JGI-PGF)"/>
            <person name="Walter F."/>
            <person name="Albersmeier A."/>
            <person name="Kalinowski J."/>
            <person name="Ruckert C."/>
        </authorList>
    </citation>
    <scope>NUCLEOTIDE SEQUENCE</scope>
    <source>
        <strain evidence="13">CGMCC 1.15794</strain>
    </source>
</reference>
<dbReference type="HAMAP" id="MF_01611">
    <property type="entry name" value="FO_synth_sub1"/>
    <property type="match status" value="1"/>
</dbReference>
<dbReference type="InterPro" id="IPR013785">
    <property type="entry name" value="Aldolase_TIM"/>
</dbReference>
<dbReference type="PANTHER" id="PTHR43076:SF1">
    <property type="entry name" value="LIPOYL SYNTHASE 2"/>
    <property type="match status" value="1"/>
</dbReference>
<dbReference type="Pfam" id="PF04055">
    <property type="entry name" value="Radical_SAM"/>
    <property type="match status" value="1"/>
</dbReference>
<dbReference type="SFLD" id="SFLDG01064">
    <property type="entry name" value="F420__menaquinone_cofactor_bio"/>
    <property type="match status" value="1"/>
</dbReference>
<dbReference type="InterPro" id="IPR019939">
    <property type="entry name" value="CofG_family"/>
</dbReference>
<comment type="cofactor">
    <cofactor evidence="1">
        <name>[4Fe-4S] cluster</name>
        <dbReference type="ChEBI" id="CHEBI:49883"/>
    </cofactor>
</comment>
<reference evidence="13" key="2">
    <citation type="submission" date="2020-09" db="EMBL/GenBank/DDBJ databases">
        <authorList>
            <person name="Sun Q."/>
            <person name="Zhou Y."/>
        </authorList>
    </citation>
    <scope>NUCLEOTIDE SEQUENCE</scope>
    <source>
        <strain evidence="13">CGMCC 1.15794</strain>
    </source>
</reference>
<dbReference type="PROSITE" id="PS51918">
    <property type="entry name" value="RADICAL_SAM"/>
    <property type="match status" value="1"/>
</dbReference>
<proteinExistence type="inferred from homology"/>
<keyword evidence="6" id="KW-0479">Metal-binding</keyword>